<comment type="similarity">
    <text evidence="15">Belongs to the THEM4/THEM5 thioesterase family.</text>
</comment>
<dbReference type="STRING" id="477974.Daud_0327"/>
<evidence type="ECO:0000256" key="19">
    <source>
        <dbReference type="ARBA" id="ARBA00047588"/>
    </source>
</evidence>
<organism evidence="25 26">
    <name type="scientific">Desulforudis audaxviator (strain MP104C)</name>
    <dbReference type="NCBI Taxonomy" id="477974"/>
    <lineage>
        <taxon>Bacteria</taxon>
        <taxon>Bacillati</taxon>
        <taxon>Bacillota</taxon>
        <taxon>Clostridia</taxon>
        <taxon>Thermoanaerobacterales</taxon>
        <taxon>Candidatus Desulforudaceae</taxon>
        <taxon>Candidatus Desulforudis</taxon>
    </lineage>
</organism>
<evidence type="ECO:0000256" key="7">
    <source>
        <dbReference type="ARBA" id="ARBA00022801"/>
    </source>
</evidence>
<dbReference type="PANTHER" id="PTHR12418">
    <property type="entry name" value="ACYL-COENZYME A THIOESTERASE THEM4"/>
    <property type="match status" value="1"/>
</dbReference>
<name>B1I1E2_DESAP</name>
<evidence type="ECO:0000259" key="24">
    <source>
        <dbReference type="Pfam" id="PF03061"/>
    </source>
</evidence>
<evidence type="ECO:0000256" key="16">
    <source>
        <dbReference type="ARBA" id="ARBA00038848"/>
    </source>
</evidence>
<evidence type="ECO:0000256" key="18">
    <source>
        <dbReference type="ARBA" id="ARBA00043210"/>
    </source>
</evidence>
<comment type="catalytic activity">
    <reaction evidence="13">
        <text>(5Z,8Z,11Z,14Z)-eicosatetraenoyl-CoA + H2O = (5Z,8Z,11Z,14Z)-eicosatetraenoate + CoA + H(+)</text>
        <dbReference type="Rhea" id="RHEA:40151"/>
        <dbReference type="ChEBI" id="CHEBI:15377"/>
        <dbReference type="ChEBI" id="CHEBI:15378"/>
        <dbReference type="ChEBI" id="CHEBI:32395"/>
        <dbReference type="ChEBI" id="CHEBI:57287"/>
        <dbReference type="ChEBI" id="CHEBI:57368"/>
    </reaction>
    <physiologicalReaction direction="left-to-right" evidence="13">
        <dbReference type="Rhea" id="RHEA:40152"/>
    </physiologicalReaction>
</comment>
<evidence type="ECO:0000256" key="5">
    <source>
        <dbReference type="ARBA" id="ARBA00022490"/>
    </source>
</evidence>
<protein>
    <recommendedName>
        <fullName evidence="17">Acyl-coenzyme A thioesterase THEM4</fullName>
        <ecNumber evidence="16">3.1.2.2</ecNumber>
    </recommendedName>
    <alternativeName>
        <fullName evidence="18">Thioesterase superfamily member 4</fullName>
    </alternativeName>
</protein>
<keyword evidence="7" id="KW-0378">Hydrolase</keyword>
<keyword evidence="9" id="KW-0809">Transit peptide</keyword>
<evidence type="ECO:0000256" key="15">
    <source>
        <dbReference type="ARBA" id="ARBA00038456"/>
    </source>
</evidence>
<dbReference type="HOGENOM" id="CLU_089876_6_2_9"/>
<evidence type="ECO:0000256" key="14">
    <source>
        <dbReference type="ARBA" id="ARBA00037002"/>
    </source>
</evidence>
<dbReference type="KEGG" id="dau:Daud_0327"/>
<comment type="catalytic activity">
    <reaction evidence="22">
        <text>dodecanoyl-CoA + H2O = dodecanoate + CoA + H(+)</text>
        <dbReference type="Rhea" id="RHEA:30135"/>
        <dbReference type="ChEBI" id="CHEBI:15377"/>
        <dbReference type="ChEBI" id="CHEBI:15378"/>
        <dbReference type="ChEBI" id="CHEBI:18262"/>
        <dbReference type="ChEBI" id="CHEBI:57287"/>
        <dbReference type="ChEBI" id="CHEBI:57375"/>
    </reaction>
    <physiologicalReaction direction="left-to-right" evidence="22">
        <dbReference type="Rhea" id="RHEA:30136"/>
    </physiologicalReaction>
</comment>
<evidence type="ECO:0000256" key="6">
    <source>
        <dbReference type="ARBA" id="ARBA00022703"/>
    </source>
</evidence>
<evidence type="ECO:0000256" key="3">
    <source>
        <dbReference type="ARBA" id="ARBA00004632"/>
    </source>
</evidence>
<sequence>MTIDETTHMCFACSPINPIGLKLVFADKGDTCVTRFVPGPQHQGWTGRVHGGIVTTLLDEAMAQFLYRRDETAVTAELTVRFRIPAPVGSELLVEARQTGARGRLLTLEAKACLKDGTVVAVAQGKFLRVPPDALG</sequence>
<proteinExistence type="inferred from homology"/>
<evidence type="ECO:0000256" key="21">
    <source>
        <dbReference type="ARBA" id="ARBA00047969"/>
    </source>
</evidence>
<dbReference type="GO" id="GO:0005737">
    <property type="term" value="C:cytoplasm"/>
    <property type="evidence" value="ECO:0007669"/>
    <property type="project" value="UniProtKB-SubCell"/>
</dbReference>
<comment type="catalytic activity">
    <reaction evidence="23">
        <text>tetradecanoyl-CoA + H2O = tetradecanoate + CoA + H(+)</text>
        <dbReference type="Rhea" id="RHEA:40119"/>
        <dbReference type="ChEBI" id="CHEBI:15377"/>
        <dbReference type="ChEBI" id="CHEBI:15378"/>
        <dbReference type="ChEBI" id="CHEBI:30807"/>
        <dbReference type="ChEBI" id="CHEBI:57287"/>
        <dbReference type="ChEBI" id="CHEBI:57385"/>
    </reaction>
    <physiologicalReaction direction="left-to-right" evidence="23">
        <dbReference type="Rhea" id="RHEA:40120"/>
    </physiologicalReaction>
</comment>
<dbReference type="AlphaFoldDB" id="B1I1E2"/>
<evidence type="ECO:0000256" key="11">
    <source>
        <dbReference type="ARBA" id="ARBA00023136"/>
    </source>
</evidence>
<dbReference type="InterPro" id="IPR052365">
    <property type="entry name" value="THEM4/THEM5_acyl-CoA_thioest"/>
</dbReference>
<dbReference type="GO" id="GO:0016020">
    <property type="term" value="C:membrane"/>
    <property type="evidence" value="ECO:0007669"/>
    <property type="project" value="UniProtKB-SubCell"/>
</dbReference>
<dbReference type="Pfam" id="PF03061">
    <property type="entry name" value="4HBT"/>
    <property type="match status" value="1"/>
</dbReference>
<dbReference type="InterPro" id="IPR029069">
    <property type="entry name" value="HotDog_dom_sf"/>
</dbReference>
<dbReference type="EC" id="3.1.2.2" evidence="16"/>
<evidence type="ECO:0000256" key="10">
    <source>
        <dbReference type="ARBA" id="ARBA00023098"/>
    </source>
</evidence>
<comment type="subcellular location">
    <subcellularLocation>
        <location evidence="3">Cell projection</location>
        <location evidence="3">Ruffle membrane</location>
    </subcellularLocation>
    <subcellularLocation>
        <location evidence="2">Cytoplasm</location>
    </subcellularLocation>
    <subcellularLocation>
        <location evidence="1">Membrane</location>
        <topology evidence="1">Peripheral membrane protein</topology>
    </subcellularLocation>
</comment>
<evidence type="ECO:0000256" key="12">
    <source>
        <dbReference type="ARBA" id="ARBA00023273"/>
    </source>
</evidence>
<keyword evidence="8" id="KW-0276">Fatty acid metabolism</keyword>
<dbReference type="SUPFAM" id="SSF54637">
    <property type="entry name" value="Thioesterase/thiol ester dehydrase-isomerase"/>
    <property type="match status" value="1"/>
</dbReference>
<keyword evidence="10" id="KW-0443">Lipid metabolism</keyword>
<keyword evidence="4" id="KW-1003">Cell membrane</keyword>
<dbReference type="OrthoDB" id="9792301at2"/>
<comment type="catalytic activity">
    <reaction evidence="20">
        <text>hexadecanoyl-CoA + H2O = hexadecanoate + CoA + H(+)</text>
        <dbReference type="Rhea" id="RHEA:16645"/>
        <dbReference type="ChEBI" id="CHEBI:7896"/>
        <dbReference type="ChEBI" id="CHEBI:15377"/>
        <dbReference type="ChEBI" id="CHEBI:15378"/>
        <dbReference type="ChEBI" id="CHEBI:57287"/>
        <dbReference type="ChEBI" id="CHEBI:57379"/>
        <dbReference type="EC" id="3.1.2.2"/>
    </reaction>
    <physiologicalReaction direction="left-to-right" evidence="20">
        <dbReference type="Rhea" id="RHEA:16646"/>
    </physiologicalReaction>
</comment>
<reference evidence="25 26" key="2">
    <citation type="journal article" date="2008" name="Science">
        <title>Environmental genomics reveals a single-species ecosystem deep within Earth.</title>
        <authorList>
            <person name="Chivian D."/>
            <person name="Brodie E.L."/>
            <person name="Alm E.J."/>
            <person name="Culley D.E."/>
            <person name="Dehal P.S."/>
            <person name="Desantis T.Z."/>
            <person name="Gihring T.M."/>
            <person name="Lapidus A."/>
            <person name="Lin L.H."/>
            <person name="Lowry S.R."/>
            <person name="Moser D.P."/>
            <person name="Richardson P.M."/>
            <person name="Southam G."/>
            <person name="Wanger G."/>
            <person name="Pratt L.M."/>
            <person name="Andersen G.L."/>
            <person name="Hazen T.C."/>
            <person name="Brockman F.J."/>
            <person name="Arkin A.P."/>
            <person name="Onstott T.C."/>
        </authorList>
    </citation>
    <scope>NUCLEOTIDE SEQUENCE [LARGE SCALE GENOMIC DNA]</scope>
    <source>
        <strain evidence="25 26">MP104C</strain>
    </source>
</reference>
<keyword evidence="26" id="KW-1185">Reference proteome</keyword>
<evidence type="ECO:0000256" key="20">
    <source>
        <dbReference type="ARBA" id="ARBA00047734"/>
    </source>
</evidence>
<reference evidence="26" key="1">
    <citation type="submission" date="2007-10" db="EMBL/GenBank/DDBJ databases">
        <title>Complete sequence of chromosome of Desulforudis audaxviator MP104C.</title>
        <authorList>
            <person name="Copeland A."/>
            <person name="Lucas S."/>
            <person name="Lapidus A."/>
            <person name="Barry K."/>
            <person name="Glavina del Rio T."/>
            <person name="Dalin E."/>
            <person name="Tice H."/>
            <person name="Bruce D."/>
            <person name="Pitluck S."/>
            <person name="Lowry S.R."/>
            <person name="Larimer F."/>
            <person name="Land M.L."/>
            <person name="Hauser L."/>
            <person name="Kyrpides N."/>
            <person name="Ivanova N.N."/>
            <person name="Richardson P."/>
        </authorList>
    </citation>
    <scope>NUCLEOTIDE SEQUENCE [LARGE SCALE GENOMIC DNA]</scope>
    <source>
        <strain evidence="26">MP104C</strain>
    </source>
</reference>
<evidence type="ECO:0000256" key="4">
    <source>
        <dbReference type="ARBA" id="ARBA00022475"/>
    </source>
</evidence>
<dbReference type="EMBL" id="CP000860">
    <property type="protein sequence ID" value="ACA58885.1"/>
    <property type="molecule type" value="Genomic_DNA"/>
</dbReference>
<evidence type="ECO:0000313" key="25">
    <source>
        <dbReference type="EMBL" id="ACA58885.1"/>
    </source>
</evidence>
<dbReference type="eggNOG" id="COG2050">
    <property type="taxonomic scope" value="Bacteria"/>
</dbReference>
<accession>B1I1E2</accession>
<dbReference type="CDD" id="cd03443">
    <property type="entry name" value="PaaI_thioesterase"/>
    <property type="match status" value="1"/>
</dbReference>
<comment type="catalytic activity">
    <reaction evidence="21">
        <text>decanoyl-CoA + H2O = decanoate + CoA + H(+)</text>
        <dbReference type="Rhea" id="RHEA:40059"/>
        <dbReference type="ChEBI" id="CHEBI:15377"/>
        <dbReference type="ChEBI" id="CHEBI:15378"/>
        <dbReference type="ChEBI" id="CHEBI:27689"/>
        <dbReference type="ChEBI" id="CHEBI:57287"/>
        <dbReference type="ChEBI" id="CHEBI:61430"/>
    </reaction>
    <physiologicalReaction direction="left-to-right" evidence="21">
        <dbReference type="Rhea" id="RHEA:40060"/>
    </physiologicalReaction>
</comment>
<keyword evidence="11" id="KW-0472">Membrane</keyword>
<evidence type="ECO:0000256" key="13">
    <source>
        <dbReference type="ARBA" id="ARBA00035852"/>
    </source>
</evidence>
<evidence type="ECO:0000313" key="26">
    <source>
        <dbReference type="Proteomes" id="UP000008544"/>
    </source>
</evidence>
<dbReference type="InterPro" id="IPR006683">
    <property type="entry name" value="Thioestr_dom"/>
</dbReference>
<evidence type="ECO:0000256" key="2">
    <source>
        <dbReference type="ARBA" id="ARBA00004496"/>
    </source>
</evidence>
<evidence type="ECO:0000256" key="1">
    <source>
        <dbReference type="ARBA" id="ARBA00004170"/>
    </source>
</evidence>
<dbReference type="Proteomes" id="UP000008544">
    <property type="component" value="Chromosome"/>
</dbReference>
<keyword evidence="12" id="KW-0966">Cell projection</keyword>
<comment type="catalytic activity">
    <reaction evidence="19">
        <text>octanoyl-CoA + H2O = octanoate + CoA + H(+)</text>
        <dbReference type="Rhea" id="RHEA:30143"/>
        <dbReference type="ChEBI" id="CHEBI:15377"/>
        <dbReference type="ChEBI" id="CHEBI:15378"/>
        <dbReference type="ChEBI" id="CHEBI:25646"/>
        <dbReference type="ChEBI" id="CHEBI:57287"/>
        <dbReference type="ChEBI" id="CHEBI:57386"/>
    </reaction>
    <physiologicalReaction direction="left-to-right" evidence="19">
        <dbReference type="Rhea" id="RHEA:30144"/>
    </physiologicalReaction>
</comment>
<gene>
    <name evidence="25" type="ordered locus">Daud_0327</name>
</gene>
<keyword evidence="6" id="KW-0053">Apoptosis</keyword>
<evidence type="ECO:0000256" key="23">
    <source>
        <dbReference type="ARBA" id="ARBA00048180"/>
    </source>
</evidence>
<evidence type="ECO:0000256" key="22">
    <source>
        <dbReference type="ARBA" id="ARBA00048074"/>
    </source>
</evidence>
<dbReference type="GO" id="GO:0016787">
    <property type="term" value="F:hydrolase activity"/>
    <property type="evidence" value="ECO:0007669"/>
    <property type="project" value="UniProtKB-KW"/>
</dbReference>
<dbReference type="PANTHER" id="PTHR12418:SF19">
    <property type="entry name" value="ACYL-COENZYME A THIOESTERASE THEM4"/>
    <property type="match status" value="1"/>
</dbReference>
<dbReference type="Gene3D" id="3.10.129.10">
    <property type="entry name" value="Hotdog Thioesterase"/>
    <property type="match status" value="1"/>
</dbReference>
<feature type="domain" description="Thioesterase" evidence="24">
    <location>
        <begin position="47"/>
        <end position="120"/>
    </location>
</feature>
<evidence type="ECO:0000256" key="8">
    <source>
        <dbReference type="ARBA" id="ARBA00022832"/>
    </source>
</evidence>
<dbReference type="GO" id="GO:0006631">
    <property type="term" value="P:fatty acid metabolic process"/>
    <property type="evidence" value="ECO:0007669"/>
    <property type="project" value="UniProtKB-KW"/>
</dbReference>
<comment type="catalytic activity">
    <reaction evidence="14">
        <text>(9Z)-octadecenoyl-CoA + H2O = (9Z)-octadecenoate + CoA + H(+)</text>
        <dbReference type="Rhea" id="RHEA:40139"/>
        <dbReference type="ChEBI" id="CHEBI:15377"/>
        <dbReference type="ChEBI" id="CHEBI:15378"/>
        <dbReference type="ChEBI" id="CHEBI:30823"/>
        <dbReference type="ChEBI" id="CHEBI:57287"/>
        <dbReference type="ChEBI" id="CHEBI:57387"/>
    </reaction>
    <physiologicalReaction direction="left-to-right" evidence="14">
        <dbReference type="Rhea" id="RHEA:40140"/>
    </physiologicalReaction>
</comment>
<dbReference type="RefSeq" id="WP_012301477.1">
    <property type="nucleotide sequence ID" value="NC_010424.1"/>
</dbReference>
<keyword evidence="5" id="KW-0963">Cytoplasm</keyword>
<evidence type="ECO:0000256" key="17">
    <source>
        <dbReference type="ARBA" id="ARBA00040123"/>
    </source>
</evidence>
<evidence type="ECO:0000256" key="9">
    <source>
        <dbReference type="ARBA" id="ARBA00022946"/>
    </source>
</evidence>